<evidence type="ECO:0000313" key="3">
    <source>
        <dbReference type="EMBL" id="EFO83645.1"/>
    </source>
</evidence>
<dbReference type="Pfam" id="PF04435">
    <property type="entry name" value="SPK"/>
    <property type="match status" value="1"/>
</dbReference>
<dbReference type="PANTHER" id="PTHR23362:SF8">
    <property type="entry name" value="SPK DOMAIN-CONTAINING PROTEIN"/>
    <property type="match status" value="1"/>
</dbReference>
<dbReference type="InterPro" id="IPR006570">
    <property type="entry name" value="SPK_dom"/>
</dbReference>
<dbReference type="Proteomes" id="UP000008281">
    <property type="component" value="Unassembled WGS sequence"/>
</dbReference>
<evidence type="ECO:0000313" key="4">
    <source>
        <dbReference type="Proteomes" id="UP000008281"/>
    </source>
</evidence>
<evidence type="ECO:0000259" key="2">
    <source>
        <dbReference type="SMART" id="SM00583"/>
    </source>
</evidence>
<proteinExistence type="predicted"/>
<organism evidence="4">
    <name type="scientific">Caenorhabditis remanei</name>
    <name type="common">Caenorhabditis vulgaris</name>
    <dbReference type="NCBI Taxonomy" id="31234"/>
    <lineage>
        <taxon>Eukaryota</taxon>
        <taxon>Metazoa</taxon>
        <taxon>Ecdysozoa</taxon>
        <taxon>Nematoda</taxon>
        <taxon>Chromadorea</taxon>
        <taxon>Rhabditida</taxon>
        <taxon>Rhabditina</taxon>
        <taxon>Rhabditomorpha</taxon>
        <taxon>Rhabditoidea</taxon>
        <taxon>Rhabditidae</taxon>
        <taxon>Peloderinae</taxon>
        <taxon>Caenorhabditis</taxon>
    </lineage>
</organism>
<feature type="compositionally biased region" description="Low complexity" evidence="1">
    <location>
        <begin position="283"/>
        <end position="294"/>
    </location>
</feature>
<dbReference type="InParanoid" id="E3LWU4"/>
<keyword evidence="4" id="KW-1185">Reference proteome</keyword>
<reference evidence="3" key="1">
    <citation type="submission" date="2007-07" db="EMBL/GenBank/DDBJ databases">
        <title>PCAP assembly of the Caenorhabditis remanei genome.</title>
        <authorList>
            <consortium name="The Caenorhabditis remanei Sequencing Consortium"/>
            <person name="Wilson R.K."/>
        </authorList>
    </citation>
    <scope>NUCLEOTIDE SEQUENCE [LARGE SCALE GENOMIC DNA]</scope>
    <source>
        <strain evidence="3">PB4641</strain>
    </source>
</reference>
<dbReference type="PANTHER" id="PTHR23362">
    <property type="entry name" value="L-PLASTIN-RELATED"/>
    <property type="match status" value="1"/>
</dbReference>
<dbReference type="EMBL" id="DS268417">
    <property type="protein sequence ID" value="EFO83645.1"/>
    <property type="molecule type" value="Genomic_DNA"/>
</dbReference>
<gene>
    <name evidence="3" type="ORF">CRE_03152</name>
</gene>
<feature type="domain" description="SPK" evidence="2">
    <location>
        <begin position="11"/>
        <end position="120"/>
    </location>
</feature>
<dbReference type="SMART" id="SM00583">
    <property type="entry name" value="SPK"/>
    <property type="match status" value="1"/>
</dbReference>
<protein>
    <recommendedName>
        <fullName evidence="2">SPK domain-containing protein</fullName>
    </recommendedName>
</protein>
<feature type="region of interest" description="Disordered" evidence="1">
    <location>
        <begin position="150"/>
        <end position="177"/>
    </location>
</feature>
<evidence type="ECO:0000256" key="1">
    <source>
        <dbReference type="SAM" id="MobiDB-lite"/>
    </source>
</evidence>
<dbReference type="InterPro" id="IPR053315">
    <property type="entry name" value="Peptidase_C14A"/>
</dbReference>
<feature type="compositionally biased region" description="Basic and acidic residues" evidence="1">
    <location>
        <begin position="267"/>
        <end position="278"/>
    </location>
</feature>
<accession>E3LWU4</accession>
<dbReference type="HOGENOM" id="CLU_532359_0_0_1"/>
<dbReference type="AlphaFoldDB" id="E3LWU4"/>
<name>E3LWU4_CAERE</name>
<sequence length="512" mass="59209">MSNKRSDSPDLNDDLLKFIIEKTENVKSPTTLEKLSRDYMKYFQSMLSESYWKRRIQRLCSQIQKTKNINVDTKVKIIFALSVPVDIGFQVELNKRAMLQLDDYRRIIKYKEKGGLELEGNHENTTDRNNDKALAMGSSLRKCSAKTNICDDDDSDTSSKTSVDSGRNSMNSSLNVQRKRMYFMESSSDSEAENSKISKKSRVRLESISLENCTNEAEIPTNFRNHEMFIENIIAATCQKNNQSDNDCEYSDNSDDEVDLRSYQFEDKIDGEHLKNDETTLQSGKNNSSKSPNSQVLHSISSDLEGDKDFRENESARRKPCKKQQETNTEYPRQIHLMDSESTKCQSQQARIEEYRIEDADSDIEFVEVVEKSLADESTSLKEFLLSFRGSINSLETPIFNSIRRRIYDKIEILRKQEKVNIKVSIKTITQFLDTFLLNLSPRKQSITEESTDLRDFYLLLKPSVCFIQHSFTNQLKLELNRRIDSLLHQNTFIPTETIKSAIKNSLKILDC</sequence>
<feature type="compositionally biased region" description="Polar residues" evidence="1">
    <location>
        <begin position="166"/>
        <end position="176"/>
    </location>
</feature>
<feature type="compositionally biased region" description="Basic and acidic residues" evidence="1">
    <location>
        <begin position="305"/>
        <end position="317"/>
    </location>
</feature>
<feature type="region of interest" description="Disordered" evidence="1">
    <location>
        <begin position="267"/>
        <end position="335"/>
    </location>
</feature>